<comment type="subcellular location">
    <subcellularLocation>
        <location evidence="2">Secreted</location>
    </subcellularLocation>
</comment>
<dbReference type="PANTHER" id="PTHR38340">
    <property type="entry name" value="S-LAYER PROTEIN"/>
    <property type="match status" value="1"/>
</dbReference>
<dbReference type="GO" id="GO:0005615">
    <property type="term" value="C:extracellular space"/>
    <property type="evidence" value="ECO:0007669"/>
    <property type="project" value="InterPro"/>
</dbReference>
<dbReference type="InterPro" id="IPR050557">
    <property type="entry name" value="RTX_toxin/Mannuronan_C5-epim"/>
</dbReference>
<proteinExistence type="predicted"/>
<dbReference type="AlphaFoldDB" id="A0A7S8C5K4"/>
<evidence type="ECO:0000256" key="3">
    <source>
        <dbReference type="ARBA" id="ARBA00022525"/>
    </source>
</evidence>
<feature type="domain" description="Peptidase M10 serralysin C-terminal" evidence="5">
    <location>
        <begin position="116"/>
        <end position="182"/>
    </location>
</feature>
<evidence type="ECO:0000256" key="2">
    <source>
        <dbReference type="ARBA" id="ARBA00004613"/>
    </source>
</evidence>
<comment type="cofactor">
    <cofactor evidence="1">
        <name>Ca(2+)</name>
        <dbReference type="ChEBI" id="CHEBI:29108"/>
    </cofactor>
</comment>
<dbReference type="EMBL" id="CP058214">
    <property type="protein sequence ID" value="QPC43811.1"/>
    <property type="molecule type" value="Genomic_DNA"/>
</dbReference>
<reference evidence="6 7" key="1">
    <citation type="submission" date="2020-06" db="EMBL/GenBank/DDBJ databases">
        <title>Genome sequence of 2 isolates from Red Sea Mangroves.</title>
        <authorList>
            <person name="Sefrji F."/>
            <person name="Michoud G."/>
            <person name="Merlino G."/>
            <person name="Daffonchio D."/>
        </authorList>
    </citation>
    <scope>NUCLEOTIDE SEQUENCE [LARGE SCALE GENOMIC DNA]</scope>
    <source>
        <strain evidence="6 7">R1DC25</strain>
    </source>
</reference>
<dbReference type="Gene3D" id="2.150.10.10">
    <property type="entry name" value="Serralysin-like metalloprotease, C-terminal"/>
    <property type="match status" value="2"/>
</dbReference>
<dbReference type="KEGG" id="kmn:HW532_14620"/>
<dbReference type="InterPro" id="IPR011049">
    <property type="entry name" value="Serralysin-like_metalloprot_C"/>
</dbReference>
<dbReference type="PROSITE" id="PS00330">
    <property type="entry name" value="HEMOLYSIN_CALCIUM"/>
    <property type="match status" value="1"/>
</dbReference>
<protein>
    <submittedName>
        <fullName evidence="6">Calcium-binding protein</fullName>
    </submittedName>
</protein>
<keyword evidence="3" id="KW-0964">Secreted</keyword>
<dbReference type="PRINTS" id="PR00313">
    <property type="entry name" value="CABNDNGRPT"/>
</dbReference>
<sequence>MHGCRVSWRPMPGIGERSAERSGPGCSVAELEEAMARYNLISSPTAYGSVEGTAGTDLIYKVDQPGFEYDFLSIYSRGGDDVVVGADRLNRINTGDGDDWVWGGQSTDLIELGAGNDTALGGGGNDVLIGGTGYDLLAGGEGADTFVFSPSSGLEPATRTTILDFEDGDAISIADPAIGMDDLMSAASVEGDSVVFSFAGSQSGAPSELRIENASLEDVLHSVELYDDVFA</sequence>
<keyword evidence="4" id="KW-0677">Repeat</keyword>
<dbReference type="InterPro" id="IPR018511">
    <property type="entry name" value="Hemolysin-typ_Ca-bd_CS"/>
</dbReference>
<evidence type="ECO:0000313" key="6">
    <source>
        <dbReference type="EMBL" id="QPC43811.1"/>
    </source>
</evidence>
<dbReference type="SUPFAM" id="SSF51120">
    <property type="entry name" value="beta-Roll"/>
    <property type="match status" value="1"/>
</dbReference>
<organism evidence="6 7">
    <name type="scientific">Kaustia mangrovi</name>
    <dbReference type="NCBI Taxonomy" id="2593653"/>
    <lineage>
        <taxon>Bacteria</taxon>
        <taxon>Pseudomonadati</taxon>
        <taxon>Pseudomonadota</taxon>
        <taxon>Alphaproteobacteria</taxon>
        <taxon>Hyphomicrobiales</taxon>
        <taxon>Parvibaculaceae</taxon>
        <taxon>Kaustia</taxon>
    </lineage>
</organism>
<dbReference type="InterPro" id="IPR001343">
    <property type="entry name" value="Hemolysn_Ca-bd"/>
</dbReference>
<evidence type="ECO:0000256" key="1">
    <source>
        <dbReference type="ARBA" id="ARBA00001913"/>
    </source>
</evidence>
<dbReference type="InterPro" id="IPR013858">
    <property type="entry name" value="Peptidase_M10B_C"/>
</dbReference>
<evidence type="ECO:0000313" key="7">
    <source>
        <dbReference type="Proteomes" id="UP000593594"/>
    </source>
</evidence>
<dbReference type="Proteomes" id="UP000593594">
    <property type="component" value="Chromosome"/>
</dbReference>
<evidence type="ECO:0000256" key="4">
    <source>
        <dbReference type="ARBA" id="ARBA00022737"/>
    </source>
</evidence>
<dbReference type="Pfam" id="PF08548">
    <property type="entry name" value="Peptidase_M10_C"/>
    <property type="match status" value="1"/>
</dbReference>
<dbReference type="Pfam" id="PF00353">
    <property type="entry name" value="HemolysinCabind"/>
    <property type="match status" value="1"/>
</dbReference>
<accession>A0A7S8C5K4</accession>
<name>A0A7S8C5K4_9HYPH</name>
<gene>
    <name evidence="6" type="ORF">HW532_14620</name>
</gene>
<dbReference type="GO" id="GO:0005509">
    <property type="term" value="F:calcium ion binding"/>
    <property type="evidence" value="ECO:0007669"/>
    <property type="project" value="InterPro"/>
</dbReference>
<evidence type="ECO:0000259" key="5">
    <source>
        <dbReference type="Pfam" id="PF08548"/>
    </source>
</evidence>
<keyword evidence="7" id="KW-1185">Reference proteome</keyword>
<dbReference type="PANTHER" id="PTHR38340:SF1">
    <property type="entry name" value="S-LAYER PROTEIN"/>
    <property type="match status" value="1"/>
</dbReference>